<sequence length="286" mass="31392">MGTSPAAPSNSSTLGHTCSSSHNHLDPSTRKFISECDAQTFCSSSANGTCVPRQCRRDEYAFGYGSGTPPPLCAPGMFCPDEGDACKSLVAVGVSCQFNRDDQCMAPPAWRDLADFHNGNGSVCLRSMCAYANATDAQPCSFELTTYADVGPTGEGFTNAIVRDNCQTSRFFCNTRTSLCEPLRDVGQACQYHRDCRSYNCLQNLCTSSPEAPFAVEIWQYVVTGLSITLAMVATCVMLTLMHKRHRLASYQETRDYCYEQIALRRSIFALQRSSTKKGERLEKGD</sequence>
<comment type="caution">
    <text evidence="1">The sequence shown here is derived from an EMBL/GenBank/DDBJ whole genome shotgun (WGS) entry which is preliminary data.</text>
</comment>
<evidence type="ECO:0000313" key="1">
    <source>
        <dbReference type="EMBL" id="KAI0067237.1"/>
    </source>
</evidence>
<proteinExistence type="predicted"/>
<evidence type="ECO:0000313" key="2">
    <source>
        <dbReference type="Proteomes" id="UP000814140"/>
    </source>
</evidence>
<reference evidence="1" key="2">
    <citation type="journal article" date="2022" name="New Phytol.">
        <title>Evolutionary transition to the ectomycorrhizal habit in the genomes of a hyperdiverse lineage of mushroom-forming fungi.</title>
        <authorList>
            <person name="Looney B."/>
            <person name="Miyauchi S."/>
            <person name="Morin E."/>
            <person name="Drula E."/>
            <person name="Courty P.E."/>
            <person name="Kohler A."/>
            <person name="Kuo A."/>
            <person name="LaButti K."/>
            <person name="Pangilinan J."/>
            <person name="Lipzen A."/>
            <person name="Riley R."/>
            <person name="Andreopoulos W."/>
            <person name="He G."/>
            <person name="Johnson J."/>
            <person name="Nolan M."/>
            <person name="Tritt A."/>
            <person name="Barry K.W."/>
            <person name="Grigoriev I.V."/>
            <person name="Nagy L.G."/>
            <person name="Hibbett D."/>
            <person name="Henrissat B."/>
            <person name="Matheny P.B."/>
            <person name="Labbe J."/>
            <person name="Martin F.M."/>
        </authorList>
    </citation>
    <scope>NUCLEOTIDE SEQUENCE</scope>
    <source>
        <strain evidence="1">HHB10654</strain>
    </source>
</reference>
<gene>
    <name evidence="1" type="ORF">BV25DRAFT_1877050</name>
</gene>
<protein>
    <submittedName>
        <fullName evidence="1">Uncharacterized protein</fullName>
    </submittedName>
</protein>
<dbReference type="Proteomes" id="UP000814140">
    <property type="component" value="Unassembled WGS sequence"/>
</dbReference>
<dbReference type="EMBL" id="MU277190">
    <property type="protein sequence ID" value="KAI0067237.1"/>
    <property type="molecule type" value="Genomic_DNA"/>
</dbReference>
<organism evidence="1 2">
    <name type="scientific">Artomyces pyxidatus</name>
    <dbReference type="NCBI Taxonomy" id="48021"/>
    <lineage>
        <taxon>Eukaryota</taxon>
        <taxon>Fungi</taxon>
        <taxon>Dikarya</taxon>
        <taxon>Basidiomycota</taxon>
        <taxon>Agaricomycotina</taxon>
        <taxon>Agaricomycetes</taxon>
        <taxon>Russulales</taxon>
        <taxon>Auriscalpiaceae</taxon>
        <taxon>Artomyces</taxon>
    </lineage>
</organism>
<reference evidence="1" key="1">
    <citation type="submission" date="2021-03" db="EMBL/GenBank/DDBJ databases">
        <authorList>
            <consortium name="DOE Joint Genome Institute"/>
            <person name="Ahrendt S."/>
            <person name="Looney B.P."/>
            <person name="Miyauchi S."/>
            <person name="Morin E."/>
            <person name="Drula E."/>
            <person name="Courty P.E."/>
            <person name="Chicoki N."/>
            <person name="Fauchery L."/>
            <person name="Kohler A."/>
            <person name="Kuo A."/>
            <person name="Labutti K."/>
            <person name="Pangilinan J."/>
            <person name="Lipzen A."/>
            <person name="Riley R."/>
            <person name="Andreopoulos W."/>
            <person name="He G."/>
            <person name="Johnson J."/>
            <person name="Barry K.W."/>
            <person name="Grigoriev I.V."/>
            <person name="Nagy L."/>
            <person name="Hibbett D."/>
            <person name="Henrissat B."/>
            <person name="Matheny P.B."/>
            <person name="Labbe J."/>
            <person name="Martin F."/>
        </authorList>
    </citation>
    <scope>NUCLEOTIDE SEQUENCE</scope>
    <source>
        <strain evidence="1">HHB10654</strain>
    </source>
</reference>
<accession>A0ACB8TFN8</accession>
<name>A0ACB8TFN8_9AGAM</name>
<keyword evidence="2" id="KW-1185">Reference proteome</keyword>